<accession>A0A9P7E984</accession>
<evidence type="ECO:0000313" key="2">
    <source>
        <dbReference type="EMBL" id="KAG1815025.1"/>
    </source>
</evidence>
<name>A0A9P7E984_9AGAM</name>
<sequence length="259" mass="28764">MFLSKVLCRVARVLGEPCCPPHSVAYVPSDYLNAVYYPRYHLSSFASPKNPCSWLSRALVEHGWISNSCHARFAGCVPFDSDLVVATHRSSGFLCSVGWLLVILLMCTRVLLPLDRSPHRFRHSPIVLGNKLSNLSAPYLARCADSLPGGGVRRTKAANVRIKLQHFLDLRALPLPLIQPRRLAQFADVGRHLLPLWYAYLAHVYGDEVAAALRLPPRLTYVSLLCSDNTISWSTFDLAALTRTKGGGRSQHRGVADIH</sequence>
<organism evidence="2 3">
    <name type="scientific">Suillus subaureus</name>
    <dbReference type="NCBI Taxonomy" id="48587"/>
    <lineage>
        <taxon>Eukaryota</taxon>
        <taxon>Fungi</taxon>
        <taxon>Dikarya</taxon>
        <taxon>Basidiomycota</taxon>
        <taxon>Agaricomycotina</taxon>
        <taxon>Agaricomycetes</taxon>
        <taxon>Agaricomycetidae</taxon>
        <taxon>Boletales</taxon>
        <taxon>Suillineae</taxon>
        <taxon>Suillaceae</taxon>
        <taxon>Suillus</taxon>
    </lineage>
</organism>
<protein>
    <submittedName>
        <fullName evidence="2">Uncharacterized protein</fullName>
    </submittedName>
</protein>
<evidence type="ECO:0000313" key="3">
    <source>
        <dbReference type="Proteomes" id="UP000807769"/>
    </source>
</evidence>
<evidence type="ECO:0000256" key="1">
    <source>
        <dbReference type="SAM" id="Phobius"/>
    </source>
</evidence>
<dbReference type="AlphaFoldDB" id="A0A9P7E984"/>
<dbReference type="RefSeq" id="XP_041192162.1">
    <property type="nucleotide sequence ID" value="XM_041342745.1"/>
</dbReference>
<feature type="transmembrane region" description="Helical" evidence="1">
    <location>
        <begin position="91"/>
        <end position="112"/>
    </location>
</feature>
<keyword evidence="3" id="KW-1185">Reference proteome</keyword>
<dbReference type="EMBL" id="JABBWG010000019">
    <property type="protein sequence ID" value="KAG1815025.1"/>
    <property type="molecule type" value="Genomic_DNA"/>
</dbReference>
<dbReference type="GeneID" id="64636761"/>
<keyword evidence="1" id="KW-0812">Transmembrane</keyword>
<dbReference type="Proteomes" id="UP000807769">
    <property type="component" value="Unassembled WGS sequence"/>
</dbReference>
<gene>
    <name evidence="2" type="ORF">BJ212DRAFT_251200</name>
</gene>
<keyword evidence="1" id="KW-0472">Membrane</keyword>
<proteinExistence type="predicted"/>
<dbReference type="OrthoDB" id="2679864at2759"/>
<reference evidence="2" key="1">
    <citation type="journal article" date="2020" name="New Phytol.">
        <title>Comparative genomics reveals dynamic genome evolution in host specialist ectomycorrhizal fungi.</title>
        <authorList>
            <person name="Lofgren L.A."/>
            <person name="Nguyen N.H."/>
            <person name="Vilgalys R."/>
            <person name="Ruytinx J."/>
            <person name="Liao H.L."/>
            <person name="Branco S."/>
            <person name="Kuo A."/>
            <person name="LaButti K."/>
            <person name="Lipzen A."/>
            <person name="Andreopoulos W."/>
            <person name="Pangilinan J."/>
            <person name="Riley R."/>
            <person name="Hundley H."/>
            <person name="Na H."/>
            <person name="Barry K."/>
            <person name="Grigoriev I.V."/>
            <person name="Stajich J.E."/>
            <person name="Kennedy P.G."/>
        </authorList>
    </citation>
    <scope>NUCLEOTIDE SEQUENCE</scope>
    <source>
        <strain evidence="2">MN1</strain>
    </source>
</reference>
<keyword evidence="1" id="KW-1133">Transmembrane helix</keyword>
<comment type="caution">
    <text evidence="2">The sequence shown here is derived from an EMBL/GenBank/DDBJ whole genome shotgun (WGS) entry which is preliminary data.</text>
</comment>